<dbReference type="STRING" id="736.B0184_09135"/>
<comment type="caution">
    <text evidence="2">The sequence shown here is derived from an EMBL/GenBank/DDBJ whole genome shotgun (WGS) entry which is preliminary data.</text>
</comment>
<dbReference type="AlphaFoldDB" id="A0A369ZRL3"/>
<evidence type="ECO:0000313" key="2">
    <source>
        <dbReference type="EMBL" id="RDF09392.1"/>
    </source>
</evidence>
<gene>
    <name evidence="2" type="ORF">DPV92_07635</name>
</gene>
<accession>A0A369ZRL3</accession>
<feature type="signal peptide" evidence="1">
    <location>
        <begin position="1"/>
        <end position="21"/>
    </location>
</feature>
<dbReference type="Proteomes" id="UP000253945">
    <property type="component" value="Unassembled WGS sequence"/>
</dbReference>
<proteinExistence type="predicted"/>
<evidence type="ECO:0000256" key="1">
    <source>
        <dbReference type="SAM" id="SignalP"/>
    </source>
</evidence>
<keyword evidence="1" id="KW-0732">Signal</keyword>
<dbReference type="EMBL" id="QEQF01000007">
    <property type="protein sequence ID" value="RDF09392.1"/>
    <property type="molecule type" value="Genomic_DNA"/>
</dbReference>
<dbReference type="RefSeq" id="WP_111354355.1">
    <property type="nucleotide sequence ID" value="NZ_QEQF01000007.1"/>
</dbReference>
<protein>
    <submittedName>
        <fullName evidence="2">Uncharacterized protein</fullName>
    </submittedName>
</protein>
<evidence type="ECO:0000313" key="3">
    <source>
        <dbReference type="Proteomes" id="UP000253945"/>
    </source>
</evidence>
<feature type="chain" id="PRO_5016678590" evidence="1">
    <location>
        <begin position="22"/>
        <end position="168"/>
    </location>
</feature>
<organism evidence="2 3">
    <name type="scientific">Haemophilus paraphrohaemolyticus</name>
    <dbReference type="NCBI Taxonomy" id="736"/>
    <lineage>
        <taxon>Bacteria</taxon>
        <taxon>Pseudomonadati</taxon>
        <taxon>Pseudomonadota</taxon>
        <taxon>Gammaproteobacteria</taxon>
        <taxon>Pasteurellales</taxon>
        <taxon>Pasteurellaceae</taxon>
        <taxon>Haemophilus</taxon>
    </lineage>
</organism>
<name>A0A369ZRL3_9PAST</name>
<reference evidence="2 3" key="1">
    <citation type="submission" date="2018-05" db="EMBL/GenBank/DDBJ databases">
        <title>Draft Genome Sequences for a Diverse set of 7 Haemophilus Species.</title>
        <authorList>
            <person name="Nichols M."/>
            <person name="Topaz N."/>
            <person name="Wang X."/>
            <person name="Wang X."/>
            <person name="Boxrud D."/>
        </authorList>
    </citation>
    <scope>NUCLEOTIDE SEQUENCE [LARGE SCALE GENOMIC DNA]</scope>
    <source>
        <strain evidence="2 3">C2014016342</strain>
    </source>
</reference>
<sequence length="168" mass="19200">MNLLKYATAFFLMILTPSVISTPKSDVPAKKDSTASIQKSVEQTKSNPTLDDVIKINVKERETIIDASGQALSQFPYEVINKGSKPIKSIQWLSIYTYNREVIYSQDMQLELDSPLPPNQMIPINLQIPFGKIDEKFRPIFLNTKETIKIYKIARIIEYSDNKIISEE</sequence>
<keyword evidence="3" id="KW-1185">Reference proteome</keyword>